<keyword evidence="4" id="KW-0720">Serine protease</keyword>
<comment type="caution">
    <text evidence="8">The sequence shown here is derived from an EMBL/GenBank/DDBJ whole genome shotgun (WGS) entry which is preliminary data.</text>
</comment>
<keyword evidence="6" id="KW-1133">Transmembrane helix</keyword>
<name>A0A928DR12_9BACT</name>
<evidence type="ECO:0000256" key="1">
    <source>
        <dbReference type="ARBA" id="ARBA00008683"/>
    </source>
</evidence>
<dbReference type="EMBL" id="SUVG01000003">
    <property type="protein sequence ID" value="MBE6421082.1"/>
    <property type="molecule type" value="Genomic_DNA"/>
</dbReference>
<evidence type="ECO:0000313" key="9">
    <source>
        <dbReference type="Proteomes" id="UP000725649"/>
    </source>
</evidence>
<comment type="similarity">
    <text evidence="1">Belongs to the peptidase S49 family.</text>
</comment>
<dbReference type="Proteomes" id="UP000725649">
    <property type="component" value="Unassembled WGS sequence"/>
</dbReference>
<feature type="compositionally biased region" description="Low complexity" evidence="5">
    <location>
        <begin position="112"/>
        <end position="121"/>
    </location>
</feature>
<dbReference type="CDD" id="cd07023">
    <property type="entry name" value="S49_Sppa_N_C"/>
    <property type="match status" value="1"/>
</dbReference>
<feature type="compositionally biased region" description="Basic and acidic residues" evidence="5">
    <location>
        <begin position="1"/>
        <end position="10"/>
    </location>
</feature>
<dbReference type="GO" id="GO:0006508">
    <property type="term" value="P:proteolysis"/>
    <property type="evidence" value="ECO:0007669"/>
    <property type="project" value="UniProtKB-KW"/>
</dbReference>
<evidence type="ECO:0000256" key="3">
    <source>
        <dbReference type="ARBA" id="ARBA00022801"/>
    </source>
</evidence>
<keyword evidence="6" id="KW-0812">Transmembrane</keyword>
<organism evidence="8 9">
    <name type="scientific">Candidatus Avelusimicrobium gallicola</name>
    <dbReference type="NCBI Taxonomy" id="2562704"/>
    <lineage>
        <taxon>Bacteria</taxon>
        <taxon>Pseudomonadati</taxon>
        <taxon>Elusimicrobiota</taxon>
        <taxon>Elusimicrobia</taxon>
        <taxon>Elusimicrobiales</taxon>
        <taxon>Elusimicrobiaceae</taxon>
        <taxon>Candidatus Avelusimicrobium</taxon>
    </lineage>
</organism>
<evidence type="ECO:0000256" key="2">
    <source>
        <dbReference type="ARBA" id="ARBA00022670"/>
    </source>
</evidence>
<dbReference type="InterPro" id="IPR002142">
    <property type="entry name" value="Peptidase_S49"/>
</dbReference>
<keyword evidence="3" id="KW-0378">Hydrolase</keyword>
<dbReference type="InterPro" id="IPR004635">
    <property type="entry name" value="Pept_S49_SppA"/>
</dbReference>
<evidence type="ECO:0000313" key="8">
    <source>
        <dbReference type="EMBL" id="MBE6421082.1"/>
    </source>
</evidence>
<dbReference type="PANTHER" id="PTHR42987">
    <property type="entry name" value="PEPTIDASE S49"/>
    <property type="match status" value="1"/>
</dbReference>
<dbReference type="InterPro" id="IPR029045">
    <property type="entry name" value="ClpP/crotonase-like_dom_sf"/>
</dbReference>
<dbReference type="GO" id="GO:0008236">
    <property type="term" value="F:serine-type peptidase activity"/>
    <property type="evidence" value="ECO:0007669"/>
    <property type="project" value="UniProtKB-KW"/>
</dbReference>
<feature type="domain" description="Peptidase S49" evidence="7">
    <location>
        <begin position="194"/>
        <end position="346"/>
    </location>
</feature>
<dbReference type="NCBIfam" id="TIGR00706">
    <property type="entry name" value="SppA_dom"/>
    <property type="match status" value="1"/>
</dbReference>
<dbReference type="InterPro" id="IPR047272">
    <property type="entry name" value="S49_SppA_C"/>
</dbReference>
<feature type="region of interest" description="Disordered" evidence="5">
    <location>
        <begin position="1"/>
        <end position="61"/>
    </location>
</feature>
<keyword evidence="6" id="KW-0472">Membrane</keyword>
<evidence type="ECO:0000259" key="7">
    <source>
        <dbReference type="Pfam" id="PF01343"/>
    </source>
</evidence>
<keyword evidence="2" id="KW-0645">Protease</keyword>
<protein>
    <submittedName>
        <fullName evidence="8">Signal peptide peptidase SppA</fullName>
    </submittedName>
</protein>
<accession>A0A928DR12</accession>
<proteinExistence type="inferred from homology"/>
<feature type="compositionally biased region" description="Basic and acidic residues" evidence="5">
    <location>
        <begin position="39"/>
        <end position="61"/>
    </location>
</feature>
<dbReference type="Pfam" id="PF01343">
    <property type="entry name" value="Peptidase_S49"/>
    <property type="match status" value="1"/>
</dbReference>
<dbReference type="Gene3D" id="3.90.226.10">
    <property type="entry name" value="2-enoyl-CoA Hydratase, Chain A, domain 1"/>
    <property type="match status" value="2"/>
</dbReference>
<evidence type="ECO:0000256" key="4">
    <source>
        <dbReference type="ARBA" id="ARBA00022825"/>
    </source>
</evidence>
<gene>
    <name evidence="8" type="primary">sppA</name>
    <name evidence="8" type="ORF">E7027_02945</name>
</gene>
<reference evidence="8" key="1">
    <citation type="submission" date="2019-04" db="EMBL/GenBank/DDBJ databases">
        <title>Evolution of Biomass-Degrading Anaerobic Consortia Revealed by Metagenomics.</title>
        <authorList>
            <person name="Peng X."/>
        </authorList>
    </citation>
    <scope>NUCLEOTIDE SEQUENCE</scope>
    <source>
        <strain evidence="8">SIG66</strain>
    </source>
</reference>
<evidence type="ECO:0000256" key="5">
    <source>
        <dbReference type="SAM" id="MobiDB-lite"/>
    </source>
</evidence>
<sequence>MAENENEKNQTADTSTSLPKEQWEQKMLENEKTATLVSDIKKEETTEEKKEEKPVKEKAEGKKISLPGLWPSLLLLTFIISTCCGLFLSVRPVPACTQEKDKTSQEESAEESLVSGALSSKSSKPGIAWIRVRGIIAQDNNSGPFSRPSGASAIAKKIREAADAKNVKAIVLDINSPGGTVASVQNIYSEILKAKEKGKKVVALFRDVAASGGFYIAMAADKIVAEPGTITGSVGVIMQTSNVEGLFEKIGVKVTPITSGKYKDMGSAYRPMSDAEKAILQDMVDDTYSQFFAAVKAGRPEVKEEDLKEYTDGRIFTGQRAYNLGFIDQLGGEEEARKLAGELAGLKDPKILSQRGDGIKELIFSFGSKMENKSLDKQLQNLTTPSVSYLWVN</sequence>
<feature type="region of interest" description="Disordered" evidence="5">
    <location>
        <begin position="98"/>
        <end position="121"/>
    </location>
</feature>
<dbReference type="PANTHER" id="PTHR42987:SF7">
    <property type="entry name" value="SIGNAL PEPTIDE PEPTIDASE SPPA-RELATED"/>
    <property type="match status" value="1"/>
</dbReference>
<dbReference type="SUPFAM" id="SSF52096">
    <property type="entry name" value="ClpP/crotonase"/>
    <property type="match status" value="1"/>
</dbReference>
<feature type="compositionally biased region" description="Basic and acidic residues" evidence="5">
    <location>
        <begin position="21"/>
        <end position="32"/>
    </location>
</feature>
<feature type="transmembrane region" description="Helical" evidence="6">
    <location>
        <begin position="68"/>
        <end position="90"/>
    </location>
</feature>
<evidence type="ECO:0000256" key="6">
    <source>
        <dbReference type="SAM" id="Phobius"/>
    </source>
</evidence>
<dbReference type="AlphaFoldDB" id="A0A928DR12"/>